<dbReference type="Pfam" id="PF12654">
    <property type="entry name" value="DUF3786"/>
    <property type="match status" value="1"/>
</dbReference>
<protein>
    <submittedName>
        <fullName evidence="6">Fe-S cluster domain-containing protein</fullName>
    </submittedName>
</protein>
<proteinExistence type="predicted"/>
<dbReference type="InterPro" id="IPR024264">
    <property type="entry name" value="DUF3786"/>
</dbReference>
<dbReference type="Proteomes" id="UP000014216">
    <property type="component" value="Unassembled WGS sequence"/>
</dbReference>
<gene>
    <name evidence="6" type="ORF">Dpo_1c00550</name>
</gene>
<comment type="caution">
    <text evidence="6">The sequence shown here is derived from an EMBL/GenBank/DDBJ whole genome shotgun (WGS) entry which is preliminary data.</text>
</comment>
<evidence type="ECO:0000256" key="3">
    <source>
        <dbReference type="ARBA" id="ARBA00023004"/>
    </source>
</evidence>
<reference evidence="6 7" key="1">
    <citation type="journal article" date="2013" name="Genome Announc.">
        <title>Draft Genome Sequence of Desulfotignum phosphitoxidans DSM 13687 Strain FiPS-3.</title>
        <authorList>
            <person name="Poehlein A."/>
            <person name="Daniel R."/>
            <person name="Simeonova D.D."/>
        </authorList>
    </citation>
    <scope>NUCLEOTIDE SEQUENCE [LARGE SCALE GENOMIC DNA]</scope>
    <source>
        <strain evidence="6 7">DSM 13687</strain>
    </source>
</reference>
<keyword evidence="4" id="KW-0411">Iron-sulfur</keyword>
<keyword evidence="2" id="KW-0479">Metal-binding</keyword>
<evidence type="ECO:0000313" key="7">
    <source>
        <dbReference type="Proteomes" id="UP000014216"/>
    </source>
</evidence>
<evidence type="ECO:0000313" key="6">
    <source>
        <dbReference type="EMBL" id="EMS80925.1"/>
    </source>
</evidence>
<evidence type="ECO:0000256" key="2">
    <source>
        <dbReference type="ARBA" id="ARBA00022723"/>
    </source>
</evidence>
<evidence type="ECO:0000259" key="5">
    <source>
        <dbReference type="PROSITE" id="PS51656"/>
    </source>
</evidence>
<keyword evidence="7" id="KW-1185">Reference proteome</keyword>
<dbReference type="PROSITE" id="PS51656">
    <property type="entry name" value="4FE4S"/>
    <property type="match status" value="1"/>
</dbReference>
<dbReference type="Pfam" id="PF04060">
    <property type="entry name" value="FeS"/>
    <property type="match status" value="1"/>
</dbReference>
<dbReference type="Gene3D" id="1.10.15.40">
    <property type="entry name" value="Electron transport complex subunit B, putative Fe-S cluster"/>
    <property type="match status" value="1"/>
</dbReference>
<dbReference type="OrthoDB" id="9793312at2"/>
<name>S0G1X0_9BACT</name>
<dbReference type="RefSeq" id="WP_006963490.1">
    <property type="nucleotide sequence ID" value="NZ_APJX01000001.1"/>
</dbReference>
<evidence type="ECO:0000256" key="1">
    <source>
        <dbReference type="ARBA" id="ARBA00022485"/>
    </source>
</evidence>
<dbReference type="GO" id="GO:0051539">
    <property type="term" value="F:4 iron, 4 sulfur cluster binding"/>
    <property type="evidence" value="ECO:0007669"/>
    <property type="project" value="UniProtKB-KW"/>
</dbReference>
<organism evidence="6 7">
    <name type="scientific">Desulfotignum phosphitoxidans DSM 13687</name>
    <dbReference type="NCBI Taxonomy" id="1286635"/>
    <lineage>
        <taxon>Bacteria</taxon>
        <taxon>Pseudomonadati</taxon>
        <taxon>Thermodesulfobacteriota</taxon>
        <taxon>Desulfobacteria</taxon>
        <taxon>Desulfobacterales</taxon>
        <taxon>Desulfobacteraceae</taxon>
        <taxon>Desulfotignum</taxon>
    </lineage>
</organism>
<dbReference type="EMBL" id="APJX01000001">
    <property type="protein sequence ID" value="EMS80925.1"/>
    <property type="molecule type" value="Genomic_DNA"/>
</dbReference>
<accession>S0G1X0</accession>
<evidence type="ECO:0000256" key="4">
    <source>
        <dbReference type="ARBA" id="ARBA00023014"/>
    </source>
</evidence>
<keyword evidence="1" id="KW-0004">4Fe-4S</keyword>
<dbReference type="AlphaFoldDB" id="S0G1X0"/>
<dbReference type="GO" id="GO:0046872">
    <property type="term" value="F:metal ion binding"/>
    <property type="evidence" value="ECO:0007669"/>
    <property type="project" value="UniProtKB-KW"/>
</dbReference>
<dbReference type="InterPro" id="IPR007202">
    <property type="entry name" value="4Fe-4S_dom"/>
</dbReference>
<keyword evidence="3" id="KW-0408">Iron</keyword>
<feature type="domain" description="4Fe-4S" evidence="5">
    <location>
        <begin position="1"/>
        <end position="59"/>
    </location>
</feature>
<sequence length="275" mass="31223">MFANAMEVFKLLDKSNCRECNEPTCLAFASKVFLGQRDLSDCTHLDPEVIAKYSQAPRKGFKPGESDYERELAAMQERVKEIDLEEAARRTGGRFDGKWLTLRIFGKPFSVNQEGRFKSDLHINPWITGPVLTYVLESKGTPVTGQWMPFRELAGARELNGLYMKRTEEPLKKIADAYPDLFEDLGFIFNGKEIEEQYQSDISMVLYPLPLVPVMICYWKPDDGLDSDLHLFYDKSASHNGGSDMVFRLTAGIVQMFEKLARTHGWSAAAQAADR</sequence>